<accession>A0A0F9VTJ6</accession>
<dbReference type="EMBL" id="LAZR01000290">
    <property type="protein sequence ID" value="KKN76771.1"/>
    <property type="molecule type" value="Genomic_DNA"/>
</dbReference>
<dbReference type="AlphaFoldDB" id="A0A0F9VTJ6"/>
<protein>
    <submittedName>
        <fullName evidence="1">Uncharacterized protein</fullName>
    </submittedName>
</protein>
<name>A0A0F9VTJ6_9ZZZZ</name>
<organism evidence="1">
    <name type="scientific">marine sediment metagenome</name>
    <dbReference type="NCBI Taxonomy" id="412755"/>
    <lineage>
        <taxon>unclassified sequences</taxon>
        <taxon>metagenomes</taxon>
        <taxon>ecological metagenomes</taxon>
    </lineage>
</organism>
<proteinExistence type="predicted"/>
<reference evidence="1" key="1">
    <citation type="journal article" date="2015" name="Nature">
        <title>Complex archaea that bridge the gap between prokaryotes and eukaryotes.</title>
        <authorList>
            <person name="Spang A."/>
            <person name="Saw J.H."/>
            <person name="Jorgensen S.L."/>
            <person name="Zaremba-Niedzwiedzka K."/>
            <person name="Martijn J."/>
            <person name="Lind A.E."/>
            <person name="van Eijk R."/>
            <person name="Schleper C."/>
            <person name="Guy L."/>
            <person name="Ettema T.J."/>
        </authorList>
    </citation>
    <scope>NUCLEOTIDE SEQUENCE</scope>
</reference>
<sequence length="106" mass="12289">MSDLYHNPDHPMYLRTKQSIEGGYITYELRVARALLEDIPVNWTKFEGLFAIDGIMLHRHDTLRPVDHVILEPESLPMHLMRLAFICACHQEGPYGEPEKLSQDTD</sequence>
<comment type="caution">
    <text evidence="1">The sequence shown here is derived from an EMBL/GenBank/DDBJ whole genome shotgun (WGS) entry which is preliminary data.</text>
</comment>
<gene>
    <name evidence="1" type="ORF">LCGC14_0367420</name>
</gene>
<evidence type="ECO:0000313" key="1">
    <source>
        <dbReference type="EMBL" id="KKN76771.1"/>
    </source>
</evidence>